<proteinExistence type="predicted"/>
<name>A0A7T7WGB7_9GAMM</name>
<dbReference type="EMBL" id="CP060811">
    <property type="protein sequence ID" value="QQN87215.1"/>
    <property type="molecule type" value="Genomic_DNA"/>
</dbReference>
<accession>A0A7T7WGB7</accession>
<evidence type="ECO:0000313" key="3">
    <source>
        <dbReference type="Proteomes" id="UP000596079"/>
    </source>
</evidence>
<dbReference type="Proteomes" id="UP000596079">
    <property type="component" value="Chromosome"/>
</dbReference>
<protein>
    <recommendedName>
        <fullName evidence="4">Lipoprotein</fullName>
    </recommendedName>
</protein>
<evidence type="ECO:0000256" key="1">
    <source>
        <dbReference type="SAM" id="SignalP"/>
    </source>
</evidence>
<feature type="chain" id="PRO_5032621700" description="Lipoprotein" evidence="1">
    <location>
        <begin position="22"/>
        <end position="83"/>
    </location>
</feature>
<dbReference type="PROSITE" id="PS51257">
    <property type="entry name" value="PROKAR_LIPOPROTEIN"/>
    <property type="match status" value="1"/>
</dbReference>
<evidence type="ECO:0008006" key="4">
    <source>
        <dbReference type="Google" id="ProtNLM"/>
    </source>
</evidence>
<gene>
    <name evidence="2" type="ORF">IAQ69_10060</name>
</gene>
<reference evidence="2 3" key="1">
    <citation type="submission" date="2020-08" db="EMBL/GenBank/DDBJ databases">
        <title>Emergence of ISAba1-mediated novel tet(X) in Acinetobacter variabilis from a chicken farm.</title>
        <authorList>
            <person name="Peng K."/>
            <person name="Li R."/>
        </authorList>
    </citation>
    <scope>NUCLEOTIDE SEQUENCE [LARGE SCALE GENOMIC DNA]</scope>
    <source>
        <strain evidence="2 3">XM9F202-2</strain>
    </source>
</reference>
<evidence type="ECO:0000313" key="2">
    <source>
        <dbReference type="EMBL" id="QQN87215.1"/>
    </source>
</evidence>
<feature type="signal peptide" evidence="1">
    <location>
        <begin position="1"/>
        <end position="21"/>
    </location>
</feature>
<sequence>MSFIKLLSLSTIILMTGCSSMVVTYDASGQVIGSCKATRGLLSTASAHCNGSGNAIGVNYNTVDAKTGLLPVPPSQNQIHLAP</sequence>
<organism evidence="2 3">
    <name type="scientific">Acinetobacter variabilis</name>
    <dbReference type="NCBI Taxonomy" id="70346"/>
    <lineage>
        <taxon>Bacteria</taxon>
        <taxon>Pseudomonadati</taxon>
        <taxon>Pseudomonadota</taxon>
        <taxon>Gammaproteobacteria</taxon>
        <taxon>Moraxellales</taxon>
        <taxon>Moraxellaceae</taxon>
        <taxon>Acinetobacter</taxon>
    </lineage>
</organism>
<dbReference type="AlphaFoldDB" id="A0A7T7WGB7"/>
<keyword evidence="1" id="KW-0732">Signal</keyword>